<dbReference type="AlphaFoldDB" id="A0A2H9TI80"/>
<dbReference type="PROSITE" id="PS51986">
    <property type="entry name" value="GS_BETA_GRASP"/>
    <property type="match status" value="1"/>
</dbReference>
<dbReference type="GO" id="GO:0006542">
    <property type="term" value="P:glutamine biosynthetic process"/>
    <property type="evidence" value="ECO:0007669"/>
    <property type="project" value="InterPro"/>
</dbReference>
<evidence type="ECO:0000259" key="4">
    <source>
        <dbReference type="PROSITE" id="PS51987"/>
    </source>
</evidence>
<reference evidence="5 6" key="1">
    <citation type="submission" date="2016-10" db="EMBL/GenBank/DDBJ databases">
        <title>The genome of Paramicrosporidium saccamoebae is the missing link in understanding Cryptomycota and Microsporidia evolution.</title>
        <authorList>
            <person name="Quandt C.A."/>
            <person name="Beaudet D."/>
            <person name="Corsaro D."/>
            <person name="Michel R."/>
            <person name="Corradi N."/>
            <person name="James T."/>
        </authorList>
    </citation>
    <scope>NUCLEOTIDE SEQUENCE [LARGE SCALE GENOMIC DNA]</scope>
    <source>
        <strain evidence="5 6">KSL3</strain>
    </source>
</reference>
<dbReference type="Gene3D" id="3.30.590.10">
    <property type="entry name" value="Glutamine synthetase/guanido kinase, catalytic domain"/>
    <property type="match status" value="1"/>
</dbReference>
<evidence type="ECO:0000256" key="2">
    <source>
        <dbReference type="RuleBase" id="RU000384"/>
    </source>
</evidence>
<dbReference type="InterPro" id="IPR040577">
    <property type="entry name" value="Gln-synt_C"/>
</dbReference>
<dbReference type="Pfam" id="PF00120">
    <property type="entry name" value="Gln-synt_C"/>
    <property type="match status" value="1"/>
</dbReference>
<dbReference type="InterPro" id="IPR022147">
    <property type="entry name" value="GSIII_N"/>
</dbReference>
<evidence type="ECO:0000256" key="1">
    <source>
        <dbReference type="PROSITE-ProRule" id="PRU01330"/>
    </source>
</evidence>
<dbReference type="InterPro" id="IPR052725">
    <property type="entry name" value="GS_Type-3"/>
</dbReference>
<dbReference type="InterPro" id="IPR008147">
    <property type="entry name" value="Gln_synt_N"/>
</dbReference>
<dbReference type="Pfam" id="PF18318">
    <property type="entry name" value="Gln-synt_C-ter"/>
    <property type="match status" value="1"/>
</dbReference>
<dbReference type="STRING" id="1246581.A0A2H9TI80"/>
<dbReference type="PANTHER" id="PTHR42974">
    <property type="entry name" value="GLUTAMINE SYNTHETASE"/>
    <property type="match status" value="1"/>
</dbReference>
<feature type="domain" description="GS catalytic" evidence="4">
    <location>
        <begin position="227"/>
        <end position="672"/>
    </location>
</feature>
<proteinExistence type="inferred from homology"/>
<accession>A0A2H9TI80</accession>
<name>A0A2H9TI80_9FUNG</name>
<organism evidence="5 6">
    <name type="scientific">Paramicrosporidium saccamoebae</name>
    <dbReference type="NCBI Taxonomy" id="1246581"/>
    <lineage>
        <taxon>Eukaryota</taxon>
        <taxon>Fungi</taxon>
        <taxon>Fungi incertae sedis</taxon>
        <taxon>Cryptomycota</taxon>
        <taxon>Cryptomycota incertae sedis</taxon>
        <taxon>Paramicrosporidium</taxon>
    </lineage>
</organism>
<dbReference type="SUPFAM" id="SSF55931">
    <property type="entry name" value="Glutamine synthetase/guanido kinase"/>
    <property type="match status" value="1"/>
</dbReference>
<protein>
    <submittedName>
        <fullName evidence="5">Glutamine synthetase, catalytic domain-containing protein</fullName>
    </submittedName>
</protein>
<dbReference type="InterPro" id="IPR014746">
    <property type="entry name" value="Gln_synth/guanido_kin_cat_dom"/>
</dbReference>
<comment type="caution">
    <text evidence="5">The sequence shown here is derived from an EMBL/GenBank/DDBJ whole genome shotgun (WGS) entry which is preliminary data.</text>
</comment>
<dbReference type="SMART" id="SM01230">
    <property type="entry name" value="Gln-synt_C"/>
    <property type="match status" value="1"/>
</dbReference>
<evidence type="ECO:0000313" key="5">
    <source>
        <dbReference type="EMBL" id="PJF17439.1"/>
    </source>
</evidence>
<evidence type="ECO:0000259" key="3">
    <source>
        <dbReference type="PROSITE" id="PS51986"/>
    </source>
</evidence>
<dbReference type="PROSITE" id="PS51987">
    <property type="entry name" value="GS_CATALYTIC"/>
    <property type="match status" value="1"/>
</dbReference>
<dbReference type="InterPro" id="IPR008146">
    <property type="entry name" value="Gln_synth_cat_dom"/>
</dbReference>
<evidence type="ECO:0000313" key="6">
    <source>
        <dbReference type="Proteomes" id="UP000240830"/>
    </source>
</evidence>
<dbReference type="EMBL" id="MTSL01000174">
    <property type="protein sequence ID" value="PJF17439.1"/>
    <property type="molecule type" value="Genomic_DNA"/>
</dbReference>
<dbReference type="Proteomes" id="UP000240830">
    <property type="component" value="Unassembled WGS sequence"/>
</dbReference>
<comment type="similarity">
    <text evidence="1 2">Belongs to the glutamine synthetase family.</text>
</comment>
<keyword evidence="6" id="KW-1185">Reference proteome</keyword>
<dbReference type="Gene3D" id="1.20.120.1560">
    <property type="match status" value="1"/>
</dbReference>
<dbReference type="GO" id="GO:0004356">
    <property type="term" value="F:glutamine synthetase activity"/>
    <property type="evidence" value="ECO:0007669"/>
    <property type="project" value="InterPro"/>
</dbReference>
<sequence length="1171" mass="130138">MGGESDDHTHLPTRLGMSSSNCAQASARIEAIRHVCTRPTRSIKYPHGCVDDNNTATGTSAKLSEFFGANVYGINELRETLPKPVFADLLRQMAGNKIMDKPTADAVAHAVKVWSMERGATHFTHWFQPLTNSTAEKHDSFLSLKYNSEGGNLAVVAFDAFSGTQLMQAEPDASSFPNGGMRSTFEARGYTVWDTTSPMFLQDGPHGTKILYIPSIFISYNGEALDEKTILLRSCSALSKAAIELLRLLGDEKSERVHVTLGTEQEFFLVDRSMYSMRPDLKITGRTLLGAVPAKHQQLEDHYFGHIPSKVLAAISEAELELWKLGVPVKTRHNEVAPQQFEMAPIFEEASVAVDHNLLTMQILHKVAHRYGLKTLFHEKPFKGVNGSGKHCNWALCTDTGKNLLDPTDKPEDNESFLLFLCAILLGLKRHSGLLSAAIASASNEHRLGANEAPPSIISAFLGAQLTEILNDVEGGQEPRPLSKVTKNVRVGGTTIDVKIATMPEISRDSTDRNRTSPFAFTGNKFEFRAVGSGQSPSFPVTMVNAAVASALQDVIEMLKQKKGNGGKLSRTDIFAVIKDLIKETKHVRFEGDGYSDEWIKEAESRGLPNLKHAPDAFKQLLEPGNKDMLVRKMDIVNESELWSRFNILCEKYCKDLLIEAKTLKTICKQYILPAALKYRKDLGAGLALFDNSVHEKKLLQNLNKLSEKLYESIEELDVGVTETEKYLDGHDGDEVKASKIAADKIKPMLVKVQFGVFGCPYRPAPERTSVSRREYALLEPRFVNVPAKIENVGNEYILGNEVIDLIREEQTAALRANAPWRNHLGIVQMGDIVVSVRVQEDSRPGKVAPVVFEACEALDGSEGRTVQMPIEKQKSNHRTLQVSANCRGAITMEDYSVSAYWKEDVDLVKGGTRTFPYIHSGCTSPLREEVVLALDTNRIAHLDKNMQTVREFSDSHCRELSFTKSDNVLSYTGGSTFSILDLRASGKSCIDWSGGTRLGKMSSFDEDGRVVINGESLLILFDLRFLSKPVFEIGHEYIGCKNIGWLDWITKVTTLDNVCCGRPTVDSVKSVRAIRGATCFDNRLYTLFDNNQISAYTTRELKAAEFIGEAPEEALDIRPSRIVDGAAYDQKIQNIYTDSIRYHRAEPFAELTDQSTACQHLLKQWHIDEV</sequence>
<gene>
    <name evidence="5" type="ORF">PSACC_02765</name>
</gene>
<dbReference type="PANTHER" id="PTHR42974:SF1">
    <property type="entry name" value="TYPE-3 GLUTAMINE SYNTHETASE"/>
    <property type="match status" value="1"/>
</dbReference>
<dbReference type="Pfam" id="PF12437">
    <property type="entry name" value="GSIII_N"/>
    <property type="match status" value="1"/>
</dbReference>
<feature type="domain" description="GS beta-grasp" evidence="3">
    <location>
        <begin position="121"/>
        <end position="222"/>
    </location>
</feature>
<dbReference type="OrthoDB" id="415358at2759"/>